<dbReference type="InterPro" id="IPR011059">
    <property type="entry name" value="Metal-dep_hydrolase_composite"/>
</dbReference>
<dbReference type="GO" id="GO:0005829">
    <property type="term" value="C:cytosol"/>
    <property type="evidence" value="ECO:0007669"/>
    <property type="project" value="TreeGrafter"/>
</dbReference>
<dbReference type="InterPro" id="IPR013108">
    <property type="entry name" value="Amidohydro_3"/>
</dbReference>
<dbReference type="PANTHER" id="PTHR11647">
    <property type="entry name" value="HYDRANTOINASE/DIHYDROPYRIMIDINASE FAMILY MEMBER"/>
    <property type="match status" value="1"/>
</dbReference>
<dbReference type="EMBL" id="CAFBLP010000033">
    <property type="protein sequence ID" value="CAB4880418.1"/>
    <property type="molecule type" value="Genomic_DNA"/>
</dbReference>
<dbReference type="GO" id="GO:0016812">
    <property type="term" value="F:hydrolase activity, acting on carbon-nitrogen (but not peptide) bonds, in cyclic amides"/>
    <property type="evidence" value="ECO:0007669"/>
    <property type="project" value="TreeGrafter"/>
</dbReference>
<dbReference type="AlphaFoldDB" id="A0A6J7EFB9"/>
<dbReference type="SUPFAM" id="SSF51556">
    <property type="entry name" value="Metallo-dependent hydrolases"/>
    <property type="match status" value="1"/>
</dbReference>
<dbReference type="InterPro" id="IPR050378">
    <property type="entry name" value="Metallo-dep_Hydrolases_sf"/>
</dbReference>
<dbReference type="CDD" id="cd01297">
    <property type="entry name" value="D-aminoacylase"/>
    <property type="match status" value="1"/>
</dbReference>
<reference evidence="2" key="1">
    <citation type="submission" date="2020-05" db="EMBL/GenBank/DDBJ databases">
        <authorList>
            <person name="Chiriac C."/>
            <person name="Salcher M."/>
            <person name="Ghai R."/>
            <person name="Kavagutti S V."/>
        </authorList>
    </citation>
    <scope>NUCLEOTIDE SEQUENCE</scope>
</reference>
<dbReference type="InterPro" id="IPR032466">
    <property type="entry name" value="Metal_Hydrolase"/>
</dbReference>
<dbReference type="Gene3D" id="3.20.20.140">
    <property type="entry name" value="Metal-dependent hydrolases"/>
    <property type="match status" value="1"/>
</dbReference>
<accession>A0A6J7EFB9</accession>
<evidence type="ECO:0000259" key="1">
    <source>
        <dbReference type="Pfam" id="PF07969"/>
    </source>
</evidence>
<protein>
    <submittedName>
        <fullName evidence="2">Unannotated protein</fullName>
    </submittedName>
</protein>
<proteinExistence type="predicted"/>
<dbReference type="SUPFAM" id="SSF51338">
    <property type="entry name" value="Composite domain of metallo-dependent hydrolases"/>
    <property type="match status" value="1"/>
</dbReference>
<gene>
    <name evidence="2" type="ORF">UFOPK3376_01469</name>
</gene>
<name>A0A6J7EFB9_9ZZZZ</name>
<evidence type="ECO:0000313" key="2">
    <source>
        <dbReference type="EMBL" id="CAB4880418.1"/>
    </source>
</evidence>
<feature type="domain" description="Amidohydrolase 3" evidence="1">
    <location>
        <begin position="47"/>
        <end position="549"/>
    </location>
</feature>
<sequence length="568" mass="59771">MGTAEFDLIVRGGTVLDGSGGPGRTADVAVSGGIVVAVGQVDGSATRVIDADGALVTPGFVDIHTHYDGQATWDSSLAPSSTHGVTTVVMGNCGVGFAPVRVADRDRLIELMEGVEDIPGAALHEGLSWQWESFAEYLDEIDRRPHDIDVAAQVPHGALRLYVMGERGANREPATQAEIEVMGRLAADAVVAGALGFTTSRTLNHRTSRGEPTPTLTAARDELVGIAAAIGRTGAGVLQVVSDLVDFDDELETLRLMMSVSGRPLSVSLAQSARNAGQYRRLLDALTAANADGLTMRAQVAARAIGVLVGLQATVNPLRGCPTFKLLRGLALPEMVAELSRSDVRAAIIAEYPQHCLALVGDASRMFVLGSRPDYEPAADASVAAMASRAGCAPEEMLYDLLVADGGTSLLYVPILNYVDGNLDVVGEMLAHPHAVPGLSDGGAHVGTICDGSFPTTLLAHWGRDRTRGPRFDLAWLVSRQSRATAEAVGLLDRGLLAPGYRADINVIDFDRLQLHAPQLSFDLPAGGKRFLQGVDGYRHTFVAGVETYAEGYPTGALPGRLVRGSTS</sequence>
<dbReference type="Pfam" id="PF07969">
    <property type="entry name" value="Amidohydro_3"/>
    <property type="match status" value="1"/>
</dbReference>
<dbReference type="PANTHER" id="PTHR11647:SF1">
    <property type="entry name" value="COLLAPSIN RESPONSE MEDIATOR PROTEIN"/>
    <property type="match status" value="1"/>
</dbReference>
<organism evidence="2">
    <name type="scientific">freshwater metagenome</name>
    <dbReference type="NCBI Taxonomy" id="449393"/>
    <lineage>
        <taxon>unclassified sequences</taxon>
        <taxon>metagenomes</taxon>
        <taxon>ecological metagenomes</taxon>
    </lineage>
</organism>